<dbReference type="SMART" id="SM00028">
    <property type="entry name" value="TPR"/>
    <property type="match status" value="6"/>
</dbReference>
<dbReference type="AlphaFoldDB" id="A0A5R8K894"/>
<dbReference type="PANTHER" id="PTHR44858">
    <property type="entry name" value="TETRATRICOPEPTIDE REPEAT PROTEIN 6"/>
    <property type="match status" value="1"/>
</dbReference>
<evidence type="ECO:0000256" key="3">
    <source>
        <dbReference type="PROSITE-ProRule" id="PRU00339"/>
    </source>
</evidence>
<evidence type="ECO:0000313" key="4">
    <source>
        <dbReference type="EMBL" id="TLD68175.1"/>
    </source>
</evidence>
<organism evidence="4 5">
    <name type="scientific">Phragmitibacter flavus</name>
    <dbReference type="NCBI Taxonomy" id="2576071"/>
    <lineage>
        <taxon>Bacteria</taxon>
        <taxon>Pseudomonadati</taxon>
        <taxon>Verrucomicrobiota</taxon>
        <taxon>Verrucomicrobiia</taxon>
        <taxon>Verrucomicrobiales</taxon>
        <taxon>Verrucomicrobiaceae</taxon>
        <taxon>Phragmitibacter</taxon>
    </lineage>
</organism>
<dbReference type="InterPro" id="IPR011990">
    <property type="entry name" value="TPR-like_helical_dom_sf"/>
</dbReference>
<keyword evidence="5" id="KW-1185">Reference proteome</keyword>
<gene>
    <name evidence="4" type="ORF">FEM03_23965</name>
</gene>
<accession>A0A5R8K894</accession>
<evidence type="ECO:0000313" key="5">
    <source>
        <dbReference type="Proteomes" id="UP000306196"/>
    </source>
</evidence>
<evidence type="ECO:0000256" key="2">
    <source>
        <dbReference type="ARBA" id="ARBA00022803"/>
    </source>
</evidence>
<dbReference type="Pfam" id="PF07719">
    <property type="entry name" value="TPR_2"/>
    <property type="match status" value="1"/>
</dbReference>
<dbReference type="Proteomes" id="UP000306196">
    <property type="component" value="Unassembled WGS sequence"/>
</dbReference>
<dbReference type="InterPro" id="IPR019734">
    <property type="entry name" value="TPR_rpt"/>
</dbReference>
<dbReference type="PROSITE" id="PS50005">
    <property type="entry name" value="TPR"/>
    <property type="match status" value="1"/>
</dbReference>
<dbReference type="OrthoDB" id="9799590at2"/>
<dbReference type="InterPro" id="IPR013105">
    <property type="entry name" value="TPR_2"/>
</dbReference>
<dbReference type="SUPFAM" id="SSF48452">
    <property type="entry name" value="TPR-like"/>
    <property type="match status" value="1"/>
</dbReference>
<dbReference type="Pfam" id="PF13181">
    <property type="entry name" value="TPR_8"/>
    <property type="match status" value="1"/>
</dbReference>
<dbReference type="Pfam" id="PF13432">
    <property type="entry name" value="TPR_16"/>
    <property type="match status" value="1"/>
</dbReference>
<evidence type="ECO:0000256" key="1">
    <source>
        <dbReference type="ARBA" id="ARBA00022737"/>
    </source>
</evidence>
<keyword evidence="2 3" id="KW-0802">TPR repeat</keyword>
<keyword evidence="1" id="KW-0677">Repeat</keyword>
<sequence>MTERDEFSETTKRRLAERVGFRCSNPACGKVTTGPHSIPEKSIRIGRAAHICAAAPRGPRYLAEQSPAERASIRNAIWLCANCADLIDKDEPAFAAPILHEWKVQAEAFALKEIESSSGPSIPTAVRQSVAKQLYTAFDLLAGAEGARRITGLQPSSSDLEKVRRIIEECESEAPRIEKVKWLKACYLLATGEVAQAHELSLSHQDPDDPERLLIQAQCLHKLGRAEEAIPLLVQVAAIEDLAATAFYNLGLAQDDCGQHFQAKESYQQALIKDPTYAYPHSRLAKHAYESGDPETAALHSRAACQLEPNDEVLWFRFALVLLDLQRVGEAVDVLDSALARFPASSELHGMRGRALGQVGMMTESEEAIRYSITLDAKNETSWYNLAFCLMLQGRFDESRAALQKAVDSGYPDASAVERFVEMLDQCFDACNKEEEEAGGEAQDGQGGD</sequence>
<feature type="repeat" description="TPR" evidence="3">
    <location>
        <begin position="244"/>
        <end position="277"/>
    </location>
</feature>
<comment type="caution">
    <text evidence="4">The sequence shown here is derived from an EMBL/GenBank/DDBJ whole genome shotgun (WGS) entry which is preliminary data.</text>
</comment>
<dbReference type="EMBL" id="VAUV01000032">
    <property type="protein sequence ID" value="TLD68175.1"/>
    <property type="molecule type" value="Genomic_DNA"/>
</dbReference>
<dbReference type="Gene3D" id="1.25.40.10">
    <property type="entry name" value="Tetratricopeptide repeat domain"/>
    <property type="match status" value="1"/>
</dbReference>
<proteinExistence type="predicted"/>
<name>A0A5R8K894_9BACT</name>
<protein>
    <submittedName>
        <fullName evidence="4">Tetratricopeptide repeat protein</fullName>
    </submittedName>
</protein>
<dbReference type="PANTHER" id="PTHR44858:SF1">
    <property type="entry name" value="UDP-N-ACETYLGLUCOSAMINE--PEPTIDE N-ACETYLGLUCOSAMINYLTRANSFERASE SPINDLY-RELATED"/>
    <property type="match status" value="1"/>
</dbReference>
<reference evidence="4 5" key="1">
    <citation type="submission" date="2019-05" db="EMBL/GenBank/DDBJ databases">
        <title>Verrucobacter flavum gen. nov., sp. nov. a new member of the family Verrucomicrobiaceae.</title>
        <authorList>
            <person name="Szuroczki S."/>
            <person name="Abbaszade G."/>
            <person name="Szabo A."/>
            <person name="Felfoldi T."/>
            <person name="Schumann P."/>
            <person name="Boka K."/>
            <person name="Keki Z."/>
            <person name="Toumi M."/>
            <person name="Toth E."/>
        </authorList>
    </citation>
    <scope>NUCLEOTIDE SEQUENCE [LARGE SCALE GENOMIC DNA]</scope>
    <source>
        <strain evidence="4 5">MG-N-17</strain>
    </source>
</reference>
<dbReference type="InterPro" id="IPR050498">
    <property type="entry name" value="Ycf3"/>
</dbReference>
<dbReference type="Pfam" id="PF14559">
    <property type="entry name" value="TPR_19"/>
    <property type="match status" value="1"/>
</dbReference>